<dbReference type="Proteomes" id="UP000431269">
    <property type="component" value="Chromosome"/>
</dbReference>
<dbReference type="Pfam" id="PF25876">
    <property type="entry name" value="HH_MFP_RND"/>
    <property type="match status" value="1"/>
</dbReference>
<reference evidence="10" key="1">
    <citation type="submission" date="2019-12" db="EMBL/GenBank/DDBJ databases">
        <title>Complete genome of Terracaulis silvestris 0127_4.</title>
        <authorList>
            <person name="Vieira S."/>
            <person name="Riedel T."/>
            <person name="Sproer C."/>
            <person name="Pascual J."/>
            <person name="Boedeker C."/>
            <person name="Overmann J."/>
        </authorList>
    </citation>
    <scope>NUCLEOTIDE SEQUENCE [LARGE SCALE GENOMIC DNA]</scope>
    <source>
        <strain evidence="10">0127_4</strain>
    </source>
</reference>
<dbReference type="GO" id="GO:0022857">
    <property type="term" value="F:transmembrane transporter activity"/>
    <property type="evidence" value="ECO:0007669"/>
    <property type="project" value="InterPro"/>
</dbReference>
<comment type="subcellular location">
    <subcellularLocation>
        <location evidence="1">Cell envelope</location>
    </subcellularLocation>
</comment>
<dbReference type="InterPro" id="IPR058625">
    <property type="entry name" value="MdtA-like_BSH"/>
</dbReference>
<feature type="region of interest" description="Disordered" evidence="3">
    <location>
        <begin position="348"/>
        <end position="372"/>
    </location>
</feature>
<feature type="domain" description="Multidrug resistance protein MdtA-like beta-barrel" evidence="7">
    <location>
        <begin position="195"/>
        <end position="275"/>
    </location>
</feature>
<feature type="chain" id="PRO_5026075111" evidence="4">
    <location>
        <begin position="31"/>
        <end position="372"/>
    </location>
</feature>
<dbReference type="PANTHER" id="PTHR30158:SF3">
    <property type="entry name" value="MULTIDRUG EFFLUX PUMP SUBUNIT ACRA-RELATED"/>
    <property type="match status" value="1"/>
</dbReference>
<dbReference type="Gene3D" id="1.10.287.470">
    <property type="entry name" value="Helix hairpin bin"/>
    <property type="match status" value="1"/>
</dbReference>
<dbReference type="Pfam" id="PF25917">
    <property type="entry name" value="BSH_RND"/>
    <property type="match status" value="1"/>
</dbReference>
<evidence type="ECO:0000259" key="6">
    <source>
        <dbReference type="Pfam" id="PF25917"/>
    </source>
</evidence>
<dbReference type="Pfam" id="PF25967">
    <property type="entry name" value="RND-MFP_C"/>
    <property type="match status" value="1"/>
</dbReference>
<keyword evidence="4" id="KW-0732">Signal</keyword>
<feature type="domain" description="Multidrug resistance protein MdtA-like alpha-helical hairpin" evidence="5">
    <location>
        <begin position="95"/>
        <end position="157"/>
    </location>
</feature>
<name>A0A6I6MQ08_9CAUL</name>
<evidence type="ECO:0000256" key="2">
    <source>
        <dbReference type="ARBA" id="ARBA00009477"/>
    </source>
</evidence>
<dbReference type="PROSITE" id="PS51257">
    <property type="entry name" value="PROKAR_LIPOPROTEIN"/>
    <property type="match status" value="1"/>
</dbReference>
<dbReference type="InterPro" id="IPR058627">
    <property type="entry name" value="MdtA-like_C"/>
</dbReference>
<evidence type="ECO:0000259" key="7">
    <source>
        <dbReference type="Pfam" id="PF25944"/>
    </source>
</evidence>
<feature type="domain" description="Multidrug resistance protein MdtA-like C-terminal permuted SH3" evidence="8">
    <location>
        <begin position="280"/>
        <end position="342"/>
    </location>
</feature>
<dbReference type="Pfam" id="PF25944">
    <property type="entry name" value="Beta-barrel_RND"/>
    <property type="match status" value="1"/>
</dbReference>
<evidence type="ECO:0000259" key="5">
    <source>
        <dbReference type="Pfam" id="PF25876"/>
    </source>
</evidence>
<dbReference type="InterPro" id="IPR058624">
    <property type="entry name" value="MdtA-like_HH"/>
</dbReference>
<protein>
    <submittedName>
        <fullName evidence="9">Multidrug resistance protein MexA</fullName>
    </submittedName>
</protein>
<dbReference type="Gene3D" id="2.40.30.170">
    <property type="match status" value="1"/>
</dbReference>
<keyword evidence="10" id="KW-1185">Reference proteome</keyword>
<feature type="signal peptide" evidence="4">
    <location>
        <begin position="1"/>
        <end position="30"/>
    </location>
</feature>
<evidence type="ECO:0000256" key="4">
    <source>
        <dbReference type="SAM" id="SignalP"/>
    </source>
</evidence>
<dbReference type="InterPro" id="IPR006143">
    <property type="entry name" value="RND_pump_MFP"/>
</dbReference>
<evidence type="ECO:0000259" key="8">
    <source>
        <dbReference type="Pfam" id="PF25967"/>
    </source>
</evidence>
<accession>A0A6I6MQ08</accession>
<dbReference type="NCBIfam" id="TIGR01730">
    <property type="entry name" value="RND_mfp"/>
    <property type="match status" value="1"/>
</dbReference>
<evidence type="ECO:0000256" key="3">
    <source>
        <dbReference type="SAM" id="MobiDB-lite"/>
    </source>
</evidence>
<dbReference type="GO" id="GO:0005886">
    <property type="term" value="C:plasma membrane"/>
    <property type="evidence" value="ECO:0007669"/>
    <property type="project" value="UniProtKB-SubCell"/>
</dbReference>
<comment type="similarity">
    <text evidence="2">Belongs to the membrane fusion protein (MFP) (TC 8.A.1) family.</text>
</comment>
<organism evidence="9 10">
    <name type="scientific">Terricaulis silvestris</name>
    <dbReference type="NCBI Taxonomy" id="2686094"/>
    <lineage>
        <taxon>Bacteria</taxon>
        <taxon>Pseudomonadati</taxon>
        <taxon>Pseudomonadota</taxon>
        <taxon>Alphaproteobacteria</taxon>
        <taxon>Caulobacterales</taxon>
        <taxon>Caulobacteraceae</taxon>
        <taxon>Terricaulis</taxon>
    </lineage>
</organism>
<dbReference type="SUPFAM" id="SSF111369">
    <property type="entry name" value="HlyD-like secretion proteins"/>
    <property type="match status" value="1"/>
</dbReference>
<evidence type="ECO:0000313" key="9">
    <source>
        <dbReference type="EMBL" id="QGZ96251.1"/>
    </source>
</evidence>
<sequence length="372" mass="39491">MNSKKDYRGRTLCAMLLALTLASCSQPEQPAPPPAEVGIVVIAAQPYEHVIRLPGRVSAFEVSEVRPQIGGIVRSRNFREGASVRAGQVLYEIDPAQARTQYADAQAASASAQARFERYERLIDINGVSRQEYDDARAAANQARAGVDAARINLGYTRVTAPISGVIGASTVTPGALATPSQAEPFAVIQQIDRVYVDMTRSASELLQLRGTAASPRARVRIILPGGEYYPTDGELQFSDVTVNESTGAVRLRALFRNPNRTLLPGMFVNAEVSQAVQQDAILAPQRGVTRNARGEATALVVNAQNVVEERTLETGPTAGDQWVVLSGLNPGDRVIIEGVQRAQAGATVNPVPAGSTTPPPEGPPQQGGGGH</sequence>
<dbReference type="GO" id="GO:0046677">
    <property type="term" value="P:response to antibiotic"/>
    <property type="evidence" value="ECO:0007669"/>
    <property type="project" value="TreeGrafter"/>
</dbReference>
<dbReference type="PANTHER" id="PTHR30158">
    <property type="entry name" value="ACRA/E-RELATED COMPONENT OF DRUG EFFLUX TRANSPORTER"/>
    <property type="match status" value="1"/>
</dbReference>
<gene>
    <name evidence="9" type="primary">mexA</name>
    <name evidence="9" type="ORF">DSM104635_03109</name>
</gene>
<dbReference type="EMBL" id="CP047045">
    <property type="protein sequence ID" value="QGZ96251.1"/>
    <property type="molecule type" value="Genomic_DNA"/>
</dbReference>
<dbReference type="FunFam" id="2.40.420.20:FF:000001">
    <property type="entry name" value="Efflux RND transporter periplasmic adaptor subunit"/>
    <property type="match status" value="1"/>
</dbReference>
<dbReference type="RefSeq" id="WP_158767051.1">
    <property type="nucleotide sequence ID" value="NZ_CP047045.1"/>
</dbReference>
<evidence type="ECO:0000313" key="10">
    <source>
        <dbReference type="Proteomes" id="UP000431269"/>
    </source>
</evidence>
<dbReference type="Gene3D" id="2.40.50.100">
    <property type="match status" value="1"/>
</dbReference>
<dbReference type="KEGG" id="tsv:DSM104635_03109"/>
<proteinExistence type="inferred from homology"/>
<dbReference type="Gene3D" id="2.40.420.20">
    <property type="match status" value="1"/>
</dbReference>
<dbReference type="AlphaFoldDB" id="A0A6I6MQ08"/>
<dbReference type="InterPro" id="IPR058626">
    <property type="entry name" value="MdtA-like_b-barrel"/>
</dbReference>
<evidence type="ECO:0000256" key="1">
    <source>
        <dbReference type="ARBA" id="ARBA00004196"/>
    </source>
</evidence>
<feature type="domain" description="Multidrug resistance protein MdtA-like barrel-sandwich hybrid" evidence="6">
    <location>
        <begin position="62"/>
        <end position="190"/>
    </location>
</feature>